<dbReference type="InterPro" id="IPR011335">
    <property type="entry name" value="Restrct_endonuc-II-like"/>
</dbReference>
<evidence type="ECO:0000256" key="5">
    <source>
        <dbReference type="ARBA" id="ARBA00023204"/>
    </source>
</evidence>
<dbReference type="EMBL" id="BART01008495">
    <property type="protein sequence ID" value="GAG54566.1"/>
    <property type="molecule type" value="Genomic_DNA"/>
</dbReference>
<keyword evidence="5" id="KW-0234">DNA repair</keyword>
<dbReference type="GO" id="GO:0016787">
    <property type="term" value="F:hydrolase activity"/>
    <property type="evidence" value="ECO:0007669"/>
    <property type="project" value="UniProtKB-KW"/>
</dbReference>
<dbReference type="SUPFAM" id="SSF52980">
    <property type="entry name" value="Restriction endonuclease-like"/>
    <property type="match status" value="1"/>
</dbReference>
<dbReference type="CDD" id="cd00221">
    <property type="entry name" value="Vsr"/>
    <property type="match status" value="1"/>
</dbReference>
<organism evidence="6">
    <name type="scientific">marine sediment metagenome</name>
    <dbReference type="NCBI Taxonomy" id="412755"/>
    <lineage>
        <taxon>unclassified sequences</taxon>
        <taxon>metagenomes</taxon>
        <taxon>ecological metagenomes</taxon>
    </lineage>
</organism>
<dbReference type="GO" id="GO:0004519">
    <property type="term" value="F:endonuclease activity"/>
    <property type="evidence" value="ECO:0007669"/>
    <property type="project" value="UniProtKB-KW"/>
</dbReference>
<dbReference type="Gene3D" id="3.40.960.10">
    <property type="entry name" value="VSR Endonuclease"/>
    <property type="match status" value="1"/>
</dbReference>
<dbReference type="PIRSF" id="PIRSF018267">
    <property type="entry name" value="VSR_endonuc"/>
    <property type="match status" value="1"/>
</dbReference>
<name>X1A2R9_9ZZZZ</name>
<dbReference type="GO" id="GO:0006298">
    <property type="term" value="P:mismatch repair"/>
    <property type="evidence" value="ECO:0007669"/>
    <property type="project" value="InterPro"/>
</dbReference>
<proteinExistence type="predicted"/>
<evidence type="ECO:0000313" key="6">
    <source>
        <dbReference type="EMBL" id="GAG54566.1"/>
    </source>
</evidence>
<evidence type="ECO:0000256" key="4">
    <source>
        <dbReference type="ARBA" id="ARBA00022801"/>
    </source>
</evidence>
<keyword evidence="3" id="KW-0227">DNA damage</keyword>
<evidence type="ECO:0000256" key="1">
    <source>
        <dbReference type="ARBA" id="ARBA00022722"/>
    </source>
</evidence>
<dbReference type="InterPro" id="IPR004603">
    <property type="entry name" value="DNA_mismatch_endonuc_vsr"/>
</dbReference>
<sequence>MDIWSKDKRSQVMSRILSKNTSIEQHVRKMLSAMGYRYRLHVKELPGKPDIVLRKYKAVIFVHGCFWHLHSKCRDGTIPKTRSAYWREKLLNNKKRDVKNICQLRHKGWRVLRLWECEIENRPEKVIKALQKFLYYDDR</sequence>
<accession>X1A2R9</accession>
<keyword evidence="1" id="KW-0540">Nuclease</keyword>
<dbReference type="Pfam" id="PF03852">
    <property type="entry name" value="Vsr"/>
    <property type="match status" value="1"/>
</dbReference>
<protein>
    <recommendedName>
        <fullName evidence="7">Very short patch repair endonuclease</fullName>
    </recommendedName>
</protein>
<evidence type="ECO:0008006" key="7">
    <source>
        <dbReference type="Google" id="ProtNLM"/>
    </source>
</evidence>
<reference evidence="6" key="1">
    <citation type="journal article" date="2014" name="Front. Microbiol.">
        <title>High frequency of phylogenetically diverse reductive dehalogenase-homologous genes in deep subseafloor sedimentary metagenomes.</title>
        <authorList>
            <person name="Kawai M."/>
            <person name="Futagami T."/>
            <person name="Toyoda A."/>
            <person name="Takaki Y."/>
            <person name="Nishi S."/>
            <person name="Hori S."/>
            <person name="Arai W."/>
            <person name="Tsubouchi T."/>
            <person name="Morono Y."/>
            <person name="Uchiyama I."/>
            <person name="Ito T."/>
            <person name="Fujiyama A."/>
            <person name="Inagaki F."/>
            <person name="Takami H."/>
        </authorList>
    </citation>
    <scope>NUCLEOTIDE SEQUENCE</scope>
    <source>
        <strain evidence="6">Expedition CK06-06</strain>
    </source>
</reference>
<gene>
    <name evidence="6" type="ORF">S01H4_19096</name>
</gene>
<evidence type="ECO:0000256" key="2">
    <source>
        <dbReference type="ARBA" id="ARBA00022759"/>
    </source>
</evidence>
<dbReference type="AlphaFoldDB" id="X1A2R9"/>
<evidence type="ECO:0000256" key="3">
    <source>
        <dbReference type="ARBA" id="ARBA00022763"/>
    </source>
</evidence>
<comment type="caution">
    <text evidence="6">The sequence shown here is derived from an EMBL/GenBank/DDBJ whole genome shotgun (WGS) entry which is preliminary data.</text>
</comment>
<dbReference type="NCBIfam" id="TIGR00632">
    <property type="entry name" value="vsr"/>
    <property type="match status" value="1"/>
</dbReference>
<keyword evidence="4" id="KW-0378">Hydrolase</keyword>
<keyword evidence="2" id="KW-0255">Endonuclease</keyword>